<dbReference type="OrthoDB" id="9798006at2"/>
<proteinExistence type="predicted"/>
<comment type="caution">
    <text evidence="1">The sequence shown here is derived from an EMBL/GenBank/DDBJ whole genome shotgun (WGS) entry which is preliminary data.</text>
</comment>
<dbReference type="Proteomes" id="UP000254912">
    <property type="component" value="Unassembled WGS sequence"/>
</dbReference>
<dbReference type="InterPro" id="IPR016181">
    <property type="entry name" value="Acyl_CoA_acyltransferase"/>
</dbReference>
<dbReference type="InterPro" id="IPR051531">
    <property type="entry name" value="N-acetyltransferase"/>
</dbReference>
<name>A0A288QY36_9LACO</name>
<dbReference type="RefSeq" id="WP_070230349.1">
    <property type="nucleotide sequence ID" value="NZ_BJYO01000002.1"/>
</dbReference>
<protein>
    <submittedName>
        <fullName evidence="1">Phosphinothricin acetyltransferase</fullName>
    </submittedName>
</protein>
<keyword evidence="1" id="KW-0808">Transferase</keyword>
<gene>
    <name evidence="1" type="ORF">DFP99_0751</name>
</gene>
<dbReference type="KEGG" id="wso:WSWS_01122"/>
<sequence length="170" mass="19329">MTIRLATKADIPVMMDIYNQAVVRQGITADLTPKTLANREAWFAEHENDEQHPLFAYVNEAGMVVGYGYLGSFIDREGYDQVAELSYYFDHAAQGQGYGTKMVDWLINKALDLHYRKLIAIVAAGNVPSGKILSKFEFTLKGLLPEVMYTGAQFVDVEYWYLDISDRIWD</sequence>
<dbReference type="EMBL" id="QRAS01000001">
    <property type="protein sequence ID" value="RDL12313.1"/>
    <property type="molecule type" value="Genomic_DNA"/>
</dbReference>
<dbReference type="SUPFAM" id="SSF55729">
    <property type="entry name" value="Acyl-CoA N-acyltransferases (Nat)"/>
    <property type="match status" value="1"/>
</dbReference>
<dbReference type="AlphaFoldDB" id="A0A288QY36"/>
<dbReference type="PANTHER" id="PTHR43792">
    <property type="entry name" value="GNAT FAMILY, PUTATIVE (AFU_ORTHOLOGUE AFUA_3G00765)-RELATED-RELATED"/>
    <property type="match status" value="1"/>
</dbReference>
<keyword evidence="2" id="KW-1185">Reference proteome</keyword>
<evidence type="ECO:0000313" key="1">
    <source>
        <dbReference type="EMBL" id="RDL12313.1"/>
    </source>
</evidence>
<reference evidence="1 2" key="1">
    <citation type="submission" date="2018-07" db="EMBL/GenBank/DDBJ databases">
        <title>Genomic Encyclopedia of Type Strains, Phase III (KMG-III): the genomes of soil and plant-associated and newly described type strains.</title>
        <authorList>
            <person name="Whitman W."/>
        </authorList>
    </citation>
    <scope>NUCLEOTIDE SEQUENCE [LARGE SCALE GENOMIC DNA]</scope>
    <source>
        <strain evidence="1 2">CECT 7031</strain>
    </source>
</reference>
<dbReference type="PROSITE" id="PS51186">
    <property type="entry name" value="GNAT"/>
    <property type="match status" value="1"/>
</dbReference>
<evidence type="ECO:0000313" key="2">
    <source>
        <dbReference type="Proteomes" id="UP000254912"/>
    </source>
</evidence>
<dbReference type="GO" id="GO:0016747">
    <property type="term" value="F:acyltransferase activity, transferring groups other than amino-acyl groups"/>
    <property type="evidence" value="ECO:0007669"/>
    <property type="project" value="InterPro"/>
</dbReference>
<organism evidence="1 2">
    <name type="scientific">Weissella soli</name>
    <dbReference type="NCBI Taxonomy" id="155866"/>
    <lineage>
        <taxon>Bacteria</taxon>
        <taxon>Bacillati</taxon>
        <taxon>Bacillota</taxon>
        <taxon>Bacilli</taxon>
        <taxon>Lactobacillales</taxon>
        <taxon>Lactobacillaceae</taxon>
        <taxon>Weissella</taxon>
    </lineage>
</organism>
<dbReference type="CDD" id="cd04301">
    <property type="entry name" value="NAT_SF"/>
    <property type="match status" value="1"/>
</dbReference>
<dbReference type="Pfam" id="PF13302">
    <property type="entry name" value="Acetyltransf_3"/>
    <property type="match status" value="1"/>
</dbReference>
<dbReference type="InterPro" id="IPR000182">
    <property type="entry name" value="GNAT_dom"/>
</dbReference>
<dbReference type="GeneID" id="94546310"/>
<accession>A0A288QY36</accession>
<dbReference type="Gene3D" id="3.40.630.30">
    <property type="match status" value="1"/>
</dbReference>